<dbReference type="Proteomes" id="UP000016666">
    <property type="component" value="Chromosome 8"/>
</dbReference>
<dbReference type="GO" id="GO:0019150">
    <property type="term" value="F:D-ribulokinase activity"/>
    <property type="evidence" value="ECO:0007669"/>
    <property type="project" value="TreeGrafter"/>
</dbReference>
<dbReference type="Ensembl" id="ENSAPLT00000037488.1">
    <property type="protein sequence ID" value="ENSAPLP00000029822.1"/>
    <property type="gene ID" value="ENSAPLG00000030318.1"/>
</dbReference>
<reference evidence="4 5" key="1">
    <citation type="submission" date="2017-10" db="EMBL/GenBank/DDBJ databases">
        <title>A new Pekin duck reference genome.</title>
        <authorList>
            <person name="Hou Z.-C."/>
            <person name="Zhou Z.-K."/>
            <person name="Zhu F."/>
            <person name="Hou S.-S."/>
        </authorList>
    </citation>
    <scope>NUCLEOTIDE SEQUENCE [LARGE SCALE GENOMIC DNA]</scope>
</reference>
<accession>A0A493TVA9</accession>
<evidence type="ECO:0000313" key="4">
    <source>
        <dbReference type="Ensembl" id="ENSAPLP00000029822.1"/>
    </source>
</evidence>
<reference evidence="4" key="2">
    <citation type="submission" date="2025-08" db="UniProtKB">
        <authorList>
            <consortium name="Ensembl"/>
        </authorList>
    </citation>
    <scope>IDENTIFICATION</scope>
</reference>
<organism evidence="4 5">
    <name type="scientific">Anas platyrhynchos platyrhynchos</name>
    <name type="common">Northern mallard</name>
    <dbReference type="NCBI Taxonomy" id="8840"/>
    <lineage>
        <taxon>Eukaryota</taxon>
        <taxon>Metazoa</taxon>
        <taxon>Chordata</taxon>
        <taxon>Craniata</taxon>
        <taxon>Vertebrata</taxon>
        <taxon>Euteleostomi</taxon>
        <taxon>Archelosauria</taxon>
        <taxon>Archosauria</taxon>
        <taxon>Dinosauria</taxon>
        <taxon>Saurischia</taxon>
        <taxon>Theropoda</taxon>
        <taxon>Coelurosauria</taxon>
        <taxon>Aves</taxon>
        <taxon>Neognathae</taxon>
        <taxon>Galloanserae</taxon>
        <taxon>Anseriformes</taxon>
        <taxon>Anatidae</taxon>
        <taxon>Anatinae</taxon>
        <taxon>Anas</taxon>
    </lineage>
</organism>
<dbReference type="SUPFAM" id="SSF53067">
    <property type="entry name" value="Actin-like ATPase domain"/>
    <property type="match status" value="1"/>
</dbReference>
<name>A0A493TVA9_ANAPP</name>
<feature type="domain" description="Carbohydrate kinase FGGY C-terminal" evidence="3">
    <location>
        <begin position="2"/>
        <end position="55"/>
    </location>
</feature>
<dbReference type="InterPro" id="IPR043129">
    <property type="entry name" value="ATPase_NBD"/>
</dbReference>
<dbReference type="PANTHER" id="PTHR43435:SF4">
    <property type="entry name" value="FGGY CARBOHYDRATE KINASE DOMAIN-CONTAINING PROTEIN"/>
    <property type="match status" value="1"/>
</dbReference>
<evidence type="ECO:0000256" key="2">
    <source>
        <dbReference type="ARBA" id="ARBA00022777"/>
    </source>
</evidence>
<keyword evidence="1" id="KW-0808">Transferase</keyword>
<proteinExistence type="predicted"/>
<keyword evidence="2" id="KW-0418">Kinase</keyword>
<dbReference type="PANTHER" id="PTHR43435">
    <property type="entry name" value="RIBULOKINASE"/>
    <property type="match status" value="1"/>
</dbReference>
<dbReference type="InterPro" id="IPR018485">
    <property type="entry name" value="FGGY_C"/>
</dbReference>
<dbReference type="Pfam" id="PF02782">
    <property type="entry name" value="FGGY_C"/>
    <property type="match status" value="1"/>
</dbReference>
<dbReference type="STRING" id="8840.ENSAPLP00000029822"/>
<protein>
    <recommendedName>
        <fullName evidence="3">Carbohydrate kinase FGGY C-terminal domain-containing protein</fullName>
    </recommendedName>
</protein>
<evidence type="ECO:0000259" key="3">
    <source>
        <dbReference type="Pfam" id="PF02782"/>
    </source>
</evidence>
<keyword evidence="5" id="KW-1185">Reference proteome</keyword>
<evidence type="ECO:0000313" key="5">
    <source>
        <dbReference type="Proteomes" id="UP000016666"/>
    </source>
</evidence>
<dbReference type="GO" id="GO:0005737">
    <property type="term" value="C:cytoplasm"/>
    <property type="evidence" value="ECO:0007669"/>
    <property type="project" value="TreeGrafter"/>
</dbReference>
<reference evidence="4" key="3">
    <citation type="submission" date="2025-09" db="UniProtKB">
        <authorList>
            <consortium name="Ensembl"/>
        </authorList>
    </citation>
    <scope>IDENTIFICATION</scope>
</reference>
<dbReference type="Gene3D" id="3.30.420.40">
    <property type="match status" value="1"/>
</dbReference>
<evidence type="ECO:0000256" key="1">
    <source>
        <dbReference type="ARBA" id="ARBA00022679"/>
    </source>
</evidence>
<dbReference type="AlphaFoldDB" id="A0A493TVA9"/>
<dbReference type="GO" id="GO:0019321">
    <property type="term" value="P:pentose metabolic process"/>
    <property type="evidence" value="ECO:0007669"/>
    <property type="project" value="TreeGrafter"/>
</dbReference>
<sequence length="128" mass="13886">MQAAGHHLNTLFLCGGLSKNPLFVQMHADITGKPVVLSKEVESVLVGAAILGACASGDFASIQQDHWCLFLCKGDAALHLSRTASPREAGTSSAIPSWRPWRKWEKSGESCSLTTSTKGFMTRNMKYF</sequence>